<accession>X0SKD8</accession>
<name>X0SKD8_9ZZZZ</name>
<gene>
    <name evidence="1" type="ORF">S01H1_03966</name>
</gene>
<evidence type="ECO:0000313" key="1">
    <source>
        <dbReference type="EMBL" id="GAF81454.1"/>
    </source>
</evidence>
<dbReference type="EMBL" id="BARS01002120">
    <property type="protein sequence ID" value="GAF81454.1"/>
    <property type="molecule type" value="Genomic_DNA"/>
</dbReference>
<protein>
    <submittedName>
        <fullName evidence="1">Uncharacterized protein</fullName>
    </submittedName>
</protein>
<sequence>MKVDFGYVVLRDKELKNKSRSVGKCSDGCECLFPSKILVLADGEGVNFTGIRIEEGWGSSNLYTTECFNKAYAATPNELLSVIPHIKDEHFREKVKKRLKELL</sequence>
<reference evidence="1" key="1">
    <citation type="journal article" date="2014" name="Front. Microbiol.">
        <title>High frequency of phylogenetically diverse reductive dehalogenase-homologous genes in deep subseafloor sedimentary metagenomes.</title>
        <authorList>
            <person name="Kawai M."/>
            <person name="Futagami T."/>
            <person name="Toyoda A."/>
            <person name="Takaki Y."/>
            <person name="Nishi S."/>
            <person name="Hori S."/>
            <person name="Arai W."/>
            <person name="Tsubouchi T."/>
            <person name="Morono Y."/>
            <person name="Uchiyama I."/>
            <person name="Ito T."/>
            <person name="Fujiyama A."/>
            <person name="Inagaki F."/>
            <person name="Takami H."/>
        </authorList>
    </citation>
    <scope>NUCLEOTIDE SEQUENCE</scope>
    <source>
        <strain evidence="1">Expedition CK06-06</strain>
    </source>
</reference>
<organism evidence="1">
    <name type="scientific">marine sediment metagenome</name>
    <dbReference type="NCBI Taxonomy" id="412755"/>
    <lineage>
        <taxon>unclassified sequences</taxon>
        <taxon>metagenomes</taxon>
        <taxon>ecological metagenomes</taxon>
    </lineage>
</organism>
<dbReference type="AlphaFoldDB" id="X0SKD8"/>
<comment type="caution">
    <text evidence="1">The sequence shown here is derived from an EMBL/GenBank/DDBJ whole genome shotgun (WGS) entry which is preliminary data.</text>
</comment>
<proteinExistence type="predicted"/>